<keyword evidence="1" id="KW-0328">Glycosyltransferase</keyword>
<dbReference type="PANTHER" id="PTHR45740:SF2">
    <property type="entry name" value="POLY [ADP-RIBOSE] POLYMERASE"/>
    <property type="match status" value="1"/>
</dbReference>
<dbReference type="GO" id="GO:1990404">
    <property type="term" value="F:NAD+-protein mono-ADP-ribosyltransferase activity"/>
    <property type="evidence" value="ECO:0007669"/>
    <property type="project" value="TreeGrafter"/>
</dbReference>
<dbReference type="InterPro" id="IPR051712">
    <property type="entry name" value="ARTD-AVP"/>
</dbReference>
<proteinExistence type="predicted"/>
<protein>
    <recommendedName>
        <fullName evidence="1">Poly [ADP-ribose] polymerase</fullName>
        <shortName evidence="1">PARP</shortName>
        <ecNumber evidence="1">2.4.2.-</ecNumber>
    </recommendedName>
</protein>
<dbReference type="InterPro" id="IPR012317">
    <property type="entry name" value="Poly(ADP-ribose)pol_cat_dom"/>
</dbReference>
<dbReference type="Gene3D" id="3.90.228.10">
    <property type="match status" value="1"/>
</dbReference>
<accession>A0A813B086</accession>
<dbReference type="PROSITE" id="PS51059">
    <property type="entry name" value="PARP_CATALYTIC"/>
    <property type="match status" value="1"/>
</dbReference>
<keyword evidence="1" id="KW-0808">Transferase</keyword>
<evidence type="ECO:0000259" key="2">
    <source>
        <dbReference type="PROSITE" id="PS51059"/>
    </source>
</evidence>
<comment type="caution">
    <text evidence="3">The sequence shown here is derived from an EMBL/GenBank/DDBJ whole genome shotgun (WGS) entry which is preliminary data.</text>
</comment>
<dbReference type="GO" id="GO:0005634">
    <property type="term" value="C:nucleus"/>
    <property type="evidence" value="ECO:0007669"/>
    <property type="project" value="TreeGrafter"/>
</dbReference>
<dbReference type="SUPFAM" id="SSF56399">
    <property type="entry name" value="ADP-ribosylation"/>
    <property type="match status" value="1"/>
</dbReference>
<dbReference type="EMBL" id="CAJNJA010065635">
    <property type="protein sequence ID" value="CAE7886298.1"/>
    <property type="molecule type" value="Genomic_DNA"/>
</dbReference>
<keyword evidence="4" id="KW-1185">Reference proteome</keyword>
<dbReference type="PANTHER" id="PTHR45740">
    <property type="entry name" value="POLY [ADP-RIBOSE] POLYMERASE"/>
    <property type="match status" value="1"/>
</dbReference>
<keyword evidence="1" id="KW-0520">NAD</keyword>
<name>A0A813B086_9DINO</name>
<sequence>MIVAPSWQAKEHFLWHGTSRRAAEAIVRADFRVPKEIKNGARYGCGLYFAEDVGKSLAYAPVNTSSDGRTTSQFLLLCRVLCGQMYYTSERYELDAVISAHKVGKNSVLANPLREGPREFIVWHEMQVYSEYLLEVTVRDEDP</sequence>
<evidence type="ECO:0000313" key="3">
    <source>
        <dbReference type="EMBL" id="CAE7886298.1"/>
    </source>
</evidence>
<dbReference type="Pfam" id="PF00644">
    <property type="entry name" value="PARP"/>
    <property type="match status" value="1"/>
</dbReference>
<evidence type="ECO:0000313" key="4">
    <source>
        <dbReference type="Proteomes" id="UP000601435"/>
    </source>
</evidence>
<reference evidence="3" key="1">
    <citation type="submission" date="2021-02" db="EMBL/GenBank/DDBJ databases">
        <authorList>
            <person name="Dougan E. K."/>
            <person name="Rhodes N."/>
            <person name="Thang M."/>
            <person name="Chan C."/>
        </authorList>
    </citation>
    <scope>NUCLEOTIDE SEQUENCE</scope>
</reference>
<evidence type="ECO:0000256" key="1">
    <source>
        <dbReference type="RuleBase" id="RU362114"/>
    </source>
</evidence>
<organism evidence="3 4">
    <name type="scientific">Symbiodinium necroappetens</name>
    <dbReference type="NCBI Taxonomy" id="1628268"/>
    <lineage>
        <taxon>Eukaryota</taxon>
        <taxon>Sar</taxon>
        <taxon>Alveolata</taxon>
        <taxon>Dinophyceae</taxon>
        <taxon>Suessiales</taxon>
        <taxon>Symbiodiniaceae</taxon>
        <taxon>Symbiodinium</taxon>
    </lineage>
</organism>
<dbReference type="OrthoDB" id="6133115at2759"/>
<gene>
    <name evidence="3" type="primary">Parp12</name>
    <name evidence="3" type="ORF">SNEC2469_LOCUS29302</name>
</gene>
<feature type="domain" description="PARP catalytic" evidence="2">
    <location>
        <begin position="1"/>
        <end position="143"/>
    </location>
</feature>
<dbReference type="Proteomes" id="UP000601435">
    <property type="component" value="Unassembled WGS sequence"/>
</dbReference>
<dbReference type="EC" id="2.4.2.-" evidence="1"/>
<dbReference type="AlphaFoldDB" id="A0A813B086"/>
<dbReference type="GO" id="GO:0003950">
    <property type="term" value="F:NAD+ poly-ADP-ribosyltransferase activity"/>
    <property type="evidence" value="ECO:0007669"/>
    <property type="project" value="UniProtKB-UniRule"/>
</dbReference>